<evidence type="ECO:0000313" key="2">
    <source>
        <dbReference type="Proteomes" id="UP000234632"/>
    </source>
</evidence>
<sequence length="234" mass="25958">MTATDPETIKLSVEQEDVRYYAGVLDWIFAGLGRSSKDRQLVQLCSTDTNAPVLLIEVNGVILRFPFIPGWGTIDAVCPPAVIERHILEESRRRAGLVIGPGGRESGSLPRDDRPNSREHWVKIKYAGCPPWREQKGFRIIAGKTHVQHSLPVSYEPIVDPAVFNAKCGAAPTLQEDVPASVLVDLGLLAETVCPGVRMKFHTAHVEGERIYFFDLRYDGKVVADGRMDPDLTR</sequence>
<dbReference type="RefSeq" id="WP_101853365.1">
    <property type="nucleotide sequence ID" value="NZ_LOMZ01000004.1"/>
</dbReference>
<evidence type="ECO:0000313" key="1">
    <source>
        <dbReference type="EMBL" id="PLC10692.1"/>
    </source>
</evidence>
<gene>
    <name evidence="1" type="ORF">AUQ48_16670</name>
</gene>
<dbReference type="EMBL" id="LOMZ01000004">
    <property type="protein sequence ID" value="PLC10692.1"/>
    <property type="molecule type" value="Genomic_DNA"/>
</dbReference>
<name>A0A2N4SXJ1_9MICC</name>
<dbReference type="Proteomes" id="UP000234632">
    <property type="component" value="Unassembled WGS sequence"/>
</dbReference>
<reference evidence="1 2" key="1">
    <citation type="submission" date="2015-12" db="EMBL/GenBank/DDBJ databases">
        <authorList>
            <person name="Shamseldin A."/>
            <person name="Moawad H."/>
            <person name="Abd El-Rahim W.M."/>
            <person name="Sadowsky M.J."/>
        </authorList>
    </citation>
    <scope>NUCLEOTIDE SEQUENCE [LARGE SCALE GENOMIC DNA]</scope>
    <source>
        <strain evidence="1 2">S43</strain>
    </source>
</reference>
<organism evidence="1 2">
    <name type="scientific">Kocuria flava</name>
    <dbReference type="NCBI Taxonomy" id="446860"/>
    <lineage>
        <taxon>Bacteria</taxon>
        <taxon>Bacillati</taxon>
        <taxon>Actinomycetota</taxon>
        <taxon>Actinomycetes</taxon>
        <taxon>Micrococcales</taxon>
        <taxon>Micrococcaceae</taxon>
        <taxon>Kocuria</taxon>
    </lineage>
</organism>
<accession>A0A2N4SXJ1</accession>
<comment type="caution">
    <text evidence="1">The sequence shown here is derived from an EMBL/GenBank/DDBJ whole genome shotgun (WGS) entry which is preliminary data.</text>
</comment>
<protein>
    <submittedName>
        <fullName evidence="1">Uncharacterized protein</fullName>
    </submittedName>
</protein>
<proteinExistence type="predicted"/>
<dbReference type="AlphaFoldDB" id="A0A2N4SXJ1"/>